<evidence type="ECO:0000256" key="2">
    <source>
        <dbReference type="ARBA" id="ARBA00022692"/>
    </source>
</evidence>
<evidence type="ECO:0000256" key="4">
    <source>
        <dbReference type="ARBA" id="ARBA00023136"/>
    </source>
</evidence>
<evidence type="ECO:0000313" key="9">
    <source>
        <dbReference type="Proteomes" id="UP000052982"/>
    </source>
</evidence>
<feature type="transmembrane region" description="Helical" evidence="6">
    <location>
        <begin position="120"/>
        <end position="146"/>
    </location>
</feature>
<dbReference type="CDD" id="cd17321">
    <property type="entry name" value="MFS_MMR_MDR_like"/>
    <property type="match status" value="1"/>
</dbReference>
<feature type="domain" description="Major facilitator superfamily (MFS) profile" evidence="7">
    <location>
        <begin position="30"/>
        <end position="515"/>
    </location>
</feature>
<dbReference type="InterPro" id="IPR020846">
    <property type="entry name" value="MFS_dom"/>
</dbReference>
<proteinExistence type="predicted"/>
<dbReference type="OrthoDB" id="9781469at2"/>
<feature type="transmembrane region" description="Helical" evidence="6">
    <location>
        <begin position="96"/>
        <end position="114"/>
    </location>
</feature>
<comment type="caution">
    <text evidence="8">The sequence shown here is derived from an EMBL/GenBank/DDBJ whole genome shotgun (WGS) entry which is preliminary data.</text>
</comment>
<feature type="transmembrane region" description="Helical" evidence="6">
    <location>
        <begin position="344"/>
        <end position="364"/>
    </location>
</feature>
<feature type="transmembrane region" description="Helical" evidence="6">
    <location>
        <begin position="376"/>
        <end position="399"/>
    </location>
</feature>
<keyword evidence="2 6" id="KW-0812">Transmembrane</keyword>
<dbReference type="AlphaFoldDB" id="A0A101T0Z9"/>
<feature type="transmembrane region" description="Helical" evidence="6">
    <location>
        <begin position="217"/>
        <end position="235"/>
    </location>
</feature>
<evidence type="ECO:0000256" key="1">
    <source>
        <dbReference type="ARBA" id="ARBA00004651"/>
    </source>
</evidence>
<dbReference type="EMBL" id="LMWW01000020">
    <property type="protein sequence ID" value="KUN83766.1"/>
    <property type="molecule type" value="Genomic_DNA"/>
</dbReference>
<feature type="transmembrane region" description="Helical" evidence="6">
    <location>
        <begin position="247"/>
        <end position="266"/>
    </location>
</feature>
<dbReference type="Gene3D" id="1.20.1250.20">
    <property type="entry name" value="MFS general substrate transporter like domains"/>
    <property type="match status" value="2"/>
</dbReference>
<comment type="subcellular location">
    <subcellularLocation>
        <location evidence="1">Cell membrane</location>
        <topology evidence="1">Multi-pass membrane protein</topology>
    </subcellularLocation>
</comment>
<dbReference type="PANTHER" id="PTHR42718:SF42">
    <property type="entry name" value="EXPORT PROTEIN"/>
    <property type="match status" value="1"/>
</dbReference>
<reference evidence="8 9" key="1">
    <citation type="submission" date="2015-10" db="EMBL/GenBank/DDBJ databases">
        <title>Draft genome sequence of Streptomyces griseoruber DSM 40281, type strain for the species Streptomyces griseoruber.</title>
        <authorList>
            <person name="Ruckert C."/>
            <person name="Winkler A."/>
            <person name="Kalinowski J."/>
            <person name="Kampfer P."/>
            <person name="Glaeser S."/>
        </authorList>
    </citation>
    <scope>NUCLEOTIDE SEQUENCE [LARGE SCALE GENOMIC DNA]</scope>
    <source>
        <strain evidence="8 9">DSM 40281</strain>
    </source>
</reference>
<dbReference type="PROSITE" id="PS50850">
    <property type="entry name" value="MFS"/>
    <property type="match status" value="1"/>
</dbReference>
<keyword evidence="3 6" id="KW-1133">Transmembrane helix</keyword>
<organism evidence="8 9">
    <name type="scientific">Streptomyces griseoruber</name>
    <dbReference type="NCBI Taxonomy" id="1943"/>
    <lineage>
        <taxon>Bacteria</taxon>
        <taxon>Bacillati</taxon>
        <taxon>Actinomycetota</taxon>
        <taxon>Actinomycetes</taxon>
        <taxon>Kitasatosporales</taxon>
        <taxon>Streptomycetaceae</taxon>
        <taxon>Streptomyces</taxon>
    </lineage>
</organism>
<dbReference type="STRING" id="1943.AQJ64_16750"/>
<feature type="transmembrane region" description="Helical" evidence="6">
    <location>
        <begin position="64"/>
        <end position="84"/>
    </location>
</feature>
<dbReference type="SUPFAM" id="SSF103473">
    <property type="entry name" value="MFS general substrate transporter"/>
    <property type="match status" value="1"/>
</dbReference>
<dbReference type="InterPro" id="IPR011701">
    <property type="entry name" value="MFS"/>
</dbReference>
<accession>A0A101T0Z9</accession>
<dbReference type="PANTHER" id="PTHR42718">
    <property type="entry name" value="MAJOR FACILITATOR SUPERFAMILY MULTIDRUG TRANSPORTER MFSC"/>
    <property type="match status" value="1"/>
</dbReference>
<feature type="transmembrane region" description="Helical" evidence="6">
    <location>
        <begin position="489"/>
        <end position="509"/>
    </location>
</feature>
<evidence type="ECO:0000313" key="8">
    <source>
        <dbReference type="EMBL" id="KUN83766.1"/>
    </source>
</evidence>
<protein>
    <submittedName>
        <fullName evidence="8">Multidrug MFS transporter</fullName>
    </submittedName>
</protein>
<evidence type="ECO:0000256" key="6">
    <source>
        <dbReference type="SAM" id="Phobius"/>
    </source>
</evidence>
<feature type="transmembrane region" description="Helical" evidence="6">
    <location>
        <begin position="185"/>
        <end position="205"/>
    </location>
</feature>
<feature type="transmembrane region" description="Helical" evidence="6">
    <location>
        <begin position="287"/>
        <end position="308"/>
    </location>
</feature>
<dbReference type="Proteomes" id="UP000052982">
    <property type="component" value="Unassembled WGS sequence"/>
</dbReference>
<feature type="transmembrane region" description="Helical" evidence="6">
    <location>
        <begin position="158"/>
        <end position="179"/>
    </location>
</feature>
<name>A0A101T0Z9_9ACTN</name>
<dbReference type="GO" id="GO:0022857">
    <property type="term" value="F:transmembrane transporter activity"/>
    <property type="evidence" value="ECO:0007669"/>
    <property type="project" value="InterPro"/>
</dbReference>
<keyword evidence="9" id="KW-1185">Reference proteome</keyword>
<dbReference type="GO" id="GO:0046677">
    <property type="term" value="P:response to antibiotic"/>
    <property type="evidence" value="ECO:0007669"/>
    <property type="project" value="UniProtKB-KW"/>
</dbReference>
<dbReference type="Pfam" id="PF07690">
    <property type="entry name" value="MFS_1"/>
    <property type="match status" value="1"/>
</dbReference>
<keyword evidence="4 6" id="KW-0472">Membrane</keyword>
<evidence type="ECO:0000256" key="5">
    <source>
        <dbReference type="ARBA" id="ARBA00023251"/>
    </source>
</evidence>
<evidence type="ECO:0000259" key="7">
    <source>
        <dbReference type="PROSITE" id="PS50850"/>
    </source>
</evidence>
<evidence type="ECO:0000256" key="3">
    <source>
        <dbReference type="ARBA" id="ARBA00022989"/>
    </source>
</evidence>
<feature type="transmembrane region" description="Helical" evidence="6">
    <location>
        <begin position="30"/>
        <end position="52"/>
    </location>
</feature>
<gene>
    <name evidence="8" type="ORF">AQJ64_16750</name>
</gene>
<dbReference type="InterPro" id="IPR036259">
    <property type="entry name" value="MFS_trans_sf"/>
</dbReference>
<dbReference type="RefSeq" id="WP_059202745.1">
    <property type="nucleotide sequence ID" value="NZ_KQ948767.1"/>
</dbReference>
<dbReference type="GO" id="GO:0005886">
    <property type="term" value="C:plasma membrane"/>
    <property type="evidence" value="ECO:0007669"/>
    <property type="project" value="UniProtKB-SubCell"/>
</dbReference>
<feature type="transmembrane region" description="Helical" evidence="6">
    <location>
        <begin position="314"/>
        <end position="332"/>
    </location>
</feature>
<sequence length="519" mass="52578">MPTAPLRKPDDQAEAAQEAVATGRAGHHGVLFAMCLSLVLVVASVSALNLALPDLAIDLSATNSSLTWIADGYTVALAALVLPLGAIGDRVGRRNVLLAGTIVFGAASLAASFADSTTNLIVWRVVMGLGAAMIMPGTLSTITAAFPPEQRAKGVATWSGFAAAGAIIGMLAAGTLLEWYSWRSIFVTSAAAALAAAVAAVVLAPDTKDEHPSPPDVSGAVCTATGIGTLVFAIIEGNEQGWTEPAVIAALVVTVLAFTAYAWLGLRNQHPLLDPALFGIRGFRAGAITVLVQFMAVFGFFFVGLQYLQLVLGYSPLKAGAALVPVAVVVLPTSQATPHLVRRVGMKGTMTAGLLLLSAGLFVISRLDVDSGYLPFLAGLVLAGFGIGLSGSVGTAAITGSLGRGQQGVASAMNDTTREVGSAVGIALMGSIYGSHYRSNLPDSVDQLPAQAAEAARDSAAAGLHVADQLGARGAVLADGVKSAFMDGLSASLIAVSVVVLAAAIGCLFRAPKAPPTSD</sequence>
<keyword evidence="5" id="KW-0046">Antibiotic resistance</keyword>